<feature type="coiled-coil region" evidence="4">
    <location>
        <begin position="525"/>
        <end position="552"/>
    </location>
</feature>
<organism evidence="7 8">
    <name type="scientific">Knipowitschia caucasica</name>
    <name type="common">Caucasian dwarf goby</name>
    <name type="synonym">Pomatoschistus caucasicus</name>
    <dbReference type="NCBI Taxonomy" id="637954"/>
    <lineage>
        <taxon>Eukaryota</taxon>
        <taxon>Metazoa</taxon>
        <taxon>Chordata</taxon>
        <taxon>Craniata</taxon>
        <taxon>Vertebrata</taxon>
        <taxon>Euteleostomi</taxon>
        <taxon>Actinopterygii</taxon>
        <taxon>Neopterygii</taxon>
        <taxon>Teleostei</taxon>
        <taxon>Neoteleostei</taxon>
        <taxon>Acanthomorphata</taxon>
        <taxon>Gobiaria</taxon>
        <taxon>Gobiiformes</taxon>
        <taxon>Gobioidei</taxon>
        <taxon>Gobiidae</taxon>
        <taxon>Gobiinae</taxon>
        <taxon>Knipowitschia</taxon>
    </lineage>
</organism>
<evidence type="ECO:0000256" key="5">
    <source>
        <dbReference type="SAM" id="MobiDB-lite"/>
    </source>
</evidence>
<dbReference type="Proteomes" id="UP001497482">
    <property type="component" value="Chromosome 3"/>
</dbReference>
<dbReference type="GO" id="GO:0004842">
    <property type="term" value="F:ubiquitin-protein transferase activity"/>
    <property type="evidence" value="ECO:0007669"/>
    <property type="project" value="InterPro"/>
</dbReference>
<sequence>MSDKNEDQLRNMVSSIINMIRSDVQGQSTGAGATAGQATGQQTRREAREAPSCSATQQNMARCFPGLFKGKKRVAKRVGVKRTPVPFLLLSKSAQKTPPLAEEMTLLQAGMGKKTVPIPEDATHKEISEILMEAFPSMEKLEGGWLIHKAMGGSGQRRLNVITPEEEGYMGSSLVKAWGGRESCSKIPQTSNQIIQVEDDEVTDIAVDTGIVSKIPDQTEDSSLTSVHCPLCWEDFTTAEIHFHASMCEGNEKTLNPETTSPSIDSLSDILRSLAGQVDQSKLFVLNVTRDRLFERGLKQWVRQKTASPANPLRINFIGEQGIDDGALRREFLTEMMRGLEAQLFEGSATGKNPIYSISAYQDSKFKICGEIMAVSVVQGGPAPNFLSPWSYRFLACGQMPEILECDEVTDGDISSLIQKVQDADDDTFVTLLDAIVACGYTGRLQRDCKEKIVNAIRLHSLTRLAPMLKQILEGLTIYGFNELLQKHSFTLQPLFLPGNIKQVDSEWLLQSLRPQFSDVGSVKRKKEIDIINFLQDLLQSLEDEEVEDEDNDQTAEVKKPLSVTSLFQWISGQAHVPLIDSERGI</sequence>
<evidence type="ECO:0000256" key="3">
    <source>
        <dbReference type="PROSITE-ProRule" id="PRU00104"/>
    </source>
</evidence>
<dbReference type="SUPFAM" id="SSF56204">
    <property type="entry name" value="Hect, E3 ligase catalytic domain"/>
    <property type="match status" value="1"/>
</dbReference>
<dbReference type="EMBL" id="OZ035825">
    <property type="protein sequence ID" value="CAL1601194.1"/>
    <property type="molecule type" value="Genomic_DNA"/>
</dbReference>
<keyword evidence="4" id="KW-0175">Coiled coil</keyword>
<evidence type="ECO:0000256" key="1">
    <source>
        <dbReference type="ARBA" id="ARBA00022679"/>
    </source>
</evidence>
<dbReference type="Gene3D" id="3.90.1750.10">
    <property type="entry name" value="Hect, E3 ligase catalytic domains"/>
    <property type="match status" value="1"/>
</dbReference>
<dbReference type="InterPro" id="IPR000569">
    <property type="entry name" value="HECT_dom"/>
</dbReference>
<feature type="region of interest" description="Disordered" evidence="5">
    <location>
        <begin position="25"/>
        <end position="54"/>
    </location>
</feature>
<protein>
    <recommendedName>
        <fullName evidence="6">HECT domain-containing protein</fullName>
    </recommendedName>
</protein>
<proteinExistence type="predicted"/>
<accession>A0AAV2LNF4</accession>
<evidence type="ECO:0000313" key="7">
    <source>
        <dbReference type="EMBL" id="CAL1601194.1"/>
    </source>
</evidence>
<feature type="domain" description="HECT" evidence="6">
    <location>
        <begin position="313"/>
        <end position="340"/>
    </location>
</feature>
<keyword evidence="8" id="KW-1185">Reference proteome</keyword>
<dbReference type="PROSITE" id="PS50237">
    <property type="entry name" value="HECT"/>
    <property type="match status" value="1"/>
</dbReference>
<comment type="caution">
    <text evidence="3">Lacks conserved residue(s) required for the propagation of feature annotation.</text>
</comment>
<feature type="compositionally biased region" description="Low complexity" evidence="5">
    <location>
        <begin position="25"/>
        <end position="42"/>
    </location>
</feature>
<evidence type="ECO:0000256" key="2">
    <source>
        <dbReference type="ARBA" id="ARBA00022786"/>
    </source>
</evidence>
<evidence type="ECO:0000259" key="6">
    <source>
        <dbReference type="PROSITE" id="PS50237"/>
    </source>
</evidence>
<evidence type="ECO:0000313" key="8">
    <source>
        <dbReference type="Proteomes" id="UP001497482"/>
    </source>
</evidence>
<reference evidence="7 8" key="1">
    <citation type="submission" date="2024-04" db="EMBL/GenBank/DDBJ databases">
        <authorList>
            <person name="Waldvogel A.-M."/>
            <person name="Schoenle A."/>
        </authorList>
    </citation>
    <scope>NUCLEOTIDE SEQUENCE [LARGE SCALE GENOMIC DNA]</scope>
</reference>
<keyword evidence="2 3" id="KW-0833">Ubl conjugation pathway</keyword>
<gene>
    <name evidence="7" type="ORF">KC01_LOCUS29210</name>
</gene>
<keyword evidence="1" id="KW-0808">Transferase</keyword>
<dbReference type="AlphaFoldDB" id="A0AAV2LNF4"/>
<dbReference type="InterPro" id="IPR035983">
    <property type="entry name" value="Hect_E3_ubiquitin_ligase"/>
</dbReference>
<name>A0AAV2LNF4_KNICA</name>
<evidence type="ECO:0000256" key="4">
    <source>
        <dbReference type="SAM" id="Coils"/>
    </source>
</evidence>